<gene>
    <name evidence="3" type="ORF">QWZ18_03855</name>
</gene>
<comment type="caution">
    <text evidence="3">The sequence shown here is derived from an EMBL/GenBank/DDBJ whole genome shotgun (WGS) entry which is preliminary data.</text>
</comment>
<dbReference type="InterPro" id="IPR023296">
    <property type="entry name" value="Glyco_hydro_beta-prop_sf"/>
</dbReference>
<dbReference type="SUPFAM" id="SSF75005">
    <property type="entry name" value="Arabinanase/levansucrase/invertase"/>
    <property type="match status" value="1"/>
</dbReference>
<evidence type="ECO:0000313" key="3">
    <source>
        <dbReference type="EMBL" id="MDN3569762.1"/>
    </source>
</evidence>
<dbReference type="EMBL" id="JAUFPT010000007">
    <property type="protein sequence ID" value="MDN3569762.1"/>
    <property type="molecule type" value="Genomic_DNA"/>
</dbReference>
<sequence>MHVRVRLDGARPRRWHAALLRRIAGLPGIHAVSIDDAPAPAAWPSAADLLFKLEALVHGVSPTGSDDLPVAELAPWRRDDSKPDLVLDLCGDRPTGAATWQLAFDGRRGEEALLASLLAAAVPQVALVEDGSVLAQGRLGSDRPGIVLASFDDALARTVTLVTATLRQRLTGPGGRRQTAAWCDGTAARGRALTVPSLGARAARMLAGALIHRLYRICYNAPHWRCGWRPLNGPDLITLGRLPEATWTVLPDDGRRFYADPFPIAVDGTTHLFVEDFPHATGKAIISTVRFGPDGPEGTPVPVLEEAHHLSYPFVFERAGSIWMVPESSAAGTVDLYRATRFPGGWVKEATLLAGVVASDATLVEHGGRWWIFATVRDAERDAPAGWGSFHDALHLWSAPDFLGPYTPHPANPVLVDPSFARPAGRIVARGGQLIRPVQDCAKGYGRALALARIDRLDQESFAQSITARVTTGPTWPGSRLHTVNAGGGIECIDGSARAPRLRVPSRFRRPPARPPEPVPGTGFRQPD</sequence>
<keyword evidence="3" id="KW-0808">Transferase</keyword>
<accession>A0ABT8AIU8</accession>
<dbReference type="Proteomes" id="UP001244297">
    <property type="component" value="Unassembled WGS sequence"/>
</dbReference>
<dbReference type="InterPro" id="IPR056442">
    <property type="entry name" value="GINT1_N"/>
</dbReference>
<organism evidence="3 4">
    <name type="scientific">Methylobacterium longum</name>
    <dbReference type="NCBI Taxonomy" id="767694"/>
    <lineage>
        <taxon>Bacteria</taxon>
        <taxon>Pseudomonadati</taxon>
        <taxon>Pseudomonadota</taxon>
        <taxon>Alphaproteobacteria</taxon>
        <taxon>Hyphomicrobiales</taxon>
        <taxon>Methylobacteriaceae</taxon>
        <taxon>Methylobacterium</taxon>
    </lineage>
</organism>
<feature type="compositionally biased region" description="Basic residues" evidence="1">
    <location>
        <begin position="501"/>
        <end position="512"/>
    </location>
</feature>
<feature type="domain" description="Glucosamine inositolphosphorylceramide transferase 1 N-terminal" evidence="2">
    <location>
        <begin position="256"/>
        <end position="485"/>
    </location>
</feature>
<dbReference type="Pfam" id="PF24793">
    <property type="entry name" value="GINT1_N"/>
    <property type="match status" value="1"/>
</dbReference>
<evidence type="ECO:0000259" key="2">
    <source>
        <dbReference type="Pfam" id="PF24793"/>
    </source>
</evidence>
<name>A0ABT8AIU8_9HYPH</name>
<evidence type="ECO:0000313" key="4">
    <source>
        <dbReference type="Proteomes" id="UP001244297"/>
    </source>
</evidence>
<reference evidence="4" key="1">
    <citation type="journal article" date="2019" name="Int. J. Syst. Evol. Microbiol.">
        <title>The Global Catalogue of Microorganisms (GCM) 10K type strain sequencing project: providing services to taxonomists for standard genome sequencing and annotation.</title>
        <authorList>
            <consortium name="The Broad Institute Genomics Platform"/>
            <consortium name="The Broad Institute Genome Sequencing Center for Infectious Disease"/>
            <person name="Wu L."/>
            <person name="Ma J."/>
        </authorList>
    </citation>
    <scope>NUCLEOTIDE SEQUENCE [LARGE SCALE GENOMIC DNA]</scope>
    <source>
        <strain evidence="4">CECT 7806</strain>
    </source>
</reference>
<protein>
    <submittedName>
        <fullName evidence="3">Formyl transferase</fullName>
    </submittedName>
</protein>
<feature type="region of interest" description="Disordered" evidence="1">
    <location>
        <begin position="501"/>
        <end position="528"/>
    </location>
</feature>
<proteinExistence type="predicted"/>
<evidence type="ECO:0000256" key="1">
    <source>
        <dbReference type="SAM" id="MobiDB-lite"/>
    </source>
</evidence>
<dbReference type="GO" id="GO:0016740">
    <property type="term" value="F:transferase activity"/>
    <property type="evidence" value="ECO:0007669"/>
    <property type="project" value="UniProtKB-KW"/>
</dbReference>
<keyword evidence="4" id="KW-1185">Reference proteome</keyword>
<dbReference type="RefSeq" id="WP_238288937.1">
    <property type="nucleotide sequence ID" value="NZ_BPQS01000013.1"/>
</dbReference>